<protein>
    <submittedName>
        <fullName evidence="1">Uncharacterized protein</fullName>
    </submittedName>
</protein>
<evidence type="ECO:0000313" key="1">
    <source>
        <dbReference type="EMBL" id="RUP43397.1"/>
    </source>
</evidence>
<organism evidence="1 2">
    <name type="scientific">Jimgerdemannia flammicorona</name>
    <dbReference type="NCBI Taxonomy" id="994334"/>
    <lineage>
        <taxon>Eukaryota</taxon>
        <taxon>Fungi</taxon>
        <taxon>Fungi incertae sedis</taxon>
        <taxon>Mucoromycota</taxon>
        <taxon>Mucoromycotina</taxon>
        <taxon>Endogonomycetes</taxon>
        <taxon>Endogonales</taxon>
        <taxon>Endogonaceae</taxon>
        <taxon>Jimgerdemannia</taxon>
    </lineage>
</organism>
<dbReference type="Proteomes" id="UP000268093">
    <property type="component" value="Unassembled WGS sequence"/>
</dbReference>
<dbReference type="AlphaFoldDB" id="A0A433CXU1"/>
<reference evidence="1 2" key="1">
    <citation type="journal article" date="2018" name="New Phytol.">
        <title>Phylogenomics of Endogonaceae and evolution of mycorrhizas within Mucoromycota.</title>
        <authorList>
            <person name="Chang Y."/>
            <person name="Desiro A."/>
            <person name="Na H."/>
            <person name="Sandor L."/>
            <person name="Lipzen A."/>
            <person name="Clum A."/>
            <person name="Barry K."/>
            <person name="Grigoriev I.V."/>
            <person name="Martin F.M."/>
            <person name="Stajich J.E."/>
            <person name="Smith M.E."/>
            <person name="Bonito G."/>
            <person name="Spatafora J.W."/>
        </authorList>
    </citation>
    <scope>NUCLEOTIDE SEQUENCE [LARGE SCALE GENOMIC DNA]</scope>
    <source>
        <strain evidence="1 2">GMNB39</strain>
    </source>
</reference>
<dbReference type="EMBL" id="RBNI01011101">
    <property type="protein sequence ID" value="RUP43397.1"/>
    <property type="molecule type" value="Genomic_DNA"/>
</dbReference>
<proteinExistence type="predicted"/>
<evidence type="ECO:0000313" key="2">
    <source>
        <dbReference type="Proteomes" id="UP000268093"/>
    </source>
</evidence>
<name>A0A433CXU1_9FUNG</name>
<keyword evidence="2" id="KW-1185">Reference proteome</keyword>
<comment type="caution">
    <text evidence="1">The sequence shown here is derived from an EMBL/GenBank/DDBJ whole genome shotgun (WGS) entry which is preliminary data.</text>
</comment>
<sequence length="80" mass="9310">MARGQSMYFMVDNIFHRNVHAERKAKEEVGPAFREVETRGGAQEKEQGQARRPSAFRCGIVEEALPKWNSMYKLVDYIYV</sequence>
<accession>A0A433CXU1</accession>
<gene>
    <name evidence="1" type="ORF">BC936DRAFT_137245</name>
</gene>